<reference evidence="1 2" key="1">
    <citation type="journal article" date="2015" name="BMC Genomics">
        <title>Comparative genomics and metabolic profiling of the genus Lysobacter.</title>
        <authorList>
            <person name="de Bruijn I."/>
            <person name="Cheng X."/>
            <person name="de Jager V."/>
            <person name="Exposito R.G."/>
            <person name="Watrous J."/>
            <person name="Patel N."/>
            <person name="Postma J."/>
            <person name="Dorrestein P.C."/>
            <person name="Kobayashi D."/>
            <person name="Raaijmakers J.M."/>
        </authorList>
    </citation>
    <scope>NUCLEOTIDE SEQUENCE [LARGE SCALE GENOMIC DNA]</scope>
    <source>
        <strain evidence="1 2">76</strain>
    </source>
</reference>
<gene>
    <name evidence="1" type="ORF">LA76x_2664</name>
</gene>
<sequence length="83" mass="9189">MSLARRGRECRDQYDCCGQRRGGAVRARALAVLGECRLRPGSRRVRLRAVSTRTGDARRKAGHGLSSLKEWRVVAVGTAPRRA</sequence>
<dbReference type="EMBL" id="CP011129">
    <property type="protein sequence ID" value="ALN80794.1"/>
    <property type="molecule type" value="Genomic_DNA"/>
</dbReference>
<organism evidence="1 2">
    <name type="scientific">Lysobacter antibioticus</name>
    <dbReference type="NCBI Taxonomy" id="84531"/>
    <lineage>
        <taxon>Bacteria</taxon>
        <taxon>Pseudomonadati</taxon>
        <taxon>Pseudomonadota</taxon>
        <taxon>Gammaproteobacteria</taxon>
        <taxon>Lysobacterales</taxon>
        <taxon>Lysobacteraceae</taxon>
        <taxon>Lysobacter</taxon>
    </lineage>
</organism>
<keyword evidence="2" id="KW-1185">Reference proteome</keyword>
<dbReference type="KEGG" id="lab:LA76x_2664"/>
<dbReference type="Proteomes" id="UP000060787">
    <property type="component" value="Chromosome"/>
</dbReference>
<proteinExistence type="predicted"/>
<dbReference type="AlphaFoldDB" id="A0A0S2FB88"/>
<dbReference type="STRING" id="84531.LA76x_2664"/>
<evidence type="ECO:0000313" key="1">
    <source>
        <dbReference type="EMBL" id="ALN80794.1"/>
    </source>
</evidence>
<accession>A0A0S2FB88</accession>
<name>A0A0S2FB88_LYSAN</name>
<protein>
    <submittedName>
        <fullName evidence="1">Uncharacterized protein</fullName>
    </submittedName>
</protein>
<evidence type="ECO:0000313" key="2">
    <source>
        <dbReference type="Proteomes" id="UP000060787"/>
    </source>
</evidence>